<name>A0A182F6K2_ANOAL</name>
<dbReference type="EnsemblMetazoa" id="AALB002106-RA">
    <property type="protein sequence ID" value="AALB002106-PA"/>
    <property type="gene ID" value="AALB002106"/>
</dbReference>
<keyword evidence="2" id="KW-1185">Reference proteome</keyword>
<evidence type="ECO:0000313" key="1">
    <source>
        <dbReference type="EnsemblMetazoa" id="AALB002106-PA"/>
    </source>
</evidence>
<reference evidence="1 2" key="1">
    <citation type="journal article" date="2017" name="G3 (Bethesda)">
        <title>The Physical Genome Mapping of Anopheles albimanus Corrected Scaffold Misassemblies and Identified Interarm Rearrangements in Genus Anopheles.</title>
        <authorList>
            <person name="Artemov G.N."/>
            <person name="Peery A.N."/>
            <person name="Jiang X."/>
            <person name="Tu Z."/>
            <person name="Stegniy V.N."/>
            <person name="Sharakhova M.V."/>
            <person name="Sharakhov I.V."/>
        </authorList>
    </citation>
    <scope>NUCLEOTIDE SEQUENCE [LARGE SCALE GENOMIC DNA]</scope>
    <source>
        <strain evidence="1 2">ALBI9_A</strain>
    </source>
</reference>
<dbReference type="AlphaFoldDB" id="A0A182F6K2"/>
<dbReference type="VEuPathDB" id="VectorBase:AALB002106"/>
<dbReference type="Proteomes" id="UP000069272">
    <property type="component" value="Chromosome 2R"/>
</dbReference>
<accession>A0A182F6K2</accession>
<dbReference type="VEuPathDB" id="VectorBase:AALB20_037247"/>
<organism evidence="1 2">
    <name type="scientific">Anopheles albimanus</name>
    <name type="common">New world malaria mosquito</name>
    <dbReference type="NCBI Taxonomy" id="7167"/>
    <lineage>
        <taxon>Eukaryota</taxon>
        <taxon>Metazoa</taxon>
        <taxon>Ecdysozoa</taxon>
        <taxon>Arthropoda</taxon>
        <taxon>Hexapoda</taxon>
        <taxon>Insecta</taxon>
        <taxon>Pterygota</taxon>
        <taxon>Neoptera</taxon>
        <taxon>Endopterygota</taxon>
        <taxon>Diptera</taxon>
        <taxon>Nematocera</taxon>
        <taxon>Culicoidea</taxon>
        <taxon>Culicidae</taxon>
        <taxon>Anophelinae</taxon>
        <taxon>Anopheles</taxon>
    </lineage>
</organism>
<sequence>MDSNDSLSRRRFILSNVANQIDAEDTKRSRLPLDDCLKGYDLRLPMEQQQQQLPTNCQEAVETHLPANANILRFLDQFEGQGIEESVEKALRDAFSRMLQDGEASSNRTNEFFDLRNADIHHGNIPDGLPLELRREILRNMLLGRHFRPTLALRLKLQAHRQQLLRSKHYAAAYWIDRLLTH</sequence>
<evidence type="ECO:0000313" key="2">
    <source>
        <dbReference type="Proteomes" id="UP000069272"/>
    </source>
</evidence>
<proteinExistence type="predicted"/>
<reference evidence="1" key="2">
    <citation type="submission" date="2022-08" db="UniProtKB">
        <authorList>
            <consortium name="EnsemblMetazoa"/>
        </authorList>
    </citation>
    <scope>IDENTIFICATION</scope>
    <source>
        <strain evidence="1">STECLA/ALBI9_A</strain>
    </source>
</reference>
<protein>
    <submittedName>
        <fullName evidence="1">Uncharacterized protein</fullName>
    </submittedName>
</protein>